<sequence>MDIASFIGANGAGECPRSTPDAEAMKLTPCVDAAQDANAAVSSSCCTQVKRVGQNPTCLCAVMLSNTAKSFGVKPEVAITIPQRCNLADRPIGYECGAYTLP</sequence>
<keyword evidence="4" id="KW-1185">Reference proteome</keyword>
<proteinExistence type="predicted"/>
<dbReference type="Proteomes" id="UP001161247">
    <property type="component" value="Chromosome 6"/>
</dbReference>
<organism evidence="3 4">
    <name type="scientific">Oldenlandia corymbosa var. corymbosa</name>
    <dbReference type="NCBI Taxonomy" id="529605"/>
    <lineage>
        <taxon>Eukaryota</taxon>
        <taxon>Viridiplantae</taxon>
        <taxon>Streptophyta</taxon>
        <taxon>Embryophyta</taxon>
        <taxon>Tracheophyta</taxon>
        <taxon>Spermatophyta</taxon>
        <taxon>Magnoliopsida</taxon>
        <taxon>eudicotyledons</taxon>
        <taxon>Gunneridae</taxon>
        <taxon>Pentapetalae</taxon>
        <taxon>asterids</taxon>
        <taxon>lamiids</taxon>
        <taxon>Gentianales</taxon>
        <taxon>Rubiaceae</taxon>
        <taxon>Rubioideae</taxon>
        <taxon>Spermacoceae</taxon>
        <taxon>Hedyotis-Oldenlandia complex</taxon>
        <taxon>Oldenlandia</taxon>
    </lineage>
</organism>
<dbReference type="CDD" id="cd00010">
    <property type="entry name" value="AAI_LTSS"/>
    <property type="match status" value="1"/>
</dbReference>
<dbReference type="PANTHER" id="PTHR33122">
    <property type="entry name" value="LIPID BINDING PROTEIN-RELATED"/>
    <property type="match status" value="1"/>
</dbReference>
<name>A0AAV1DKQ2_OLDCO</name>
<dbReference type="AlphaFoldDB" id="A0AAV1DKQ2"/>
<dbReference type="EMBL" id="OX459123">
    <property type="protein sequence ID" value="CAI9108396.1"/>
    <property type="molecule type" value="Genomic_DNA"/>
</dbReference>
<dbReference type="InterPro" id="IPR039265">
    <property type="entry name" value="DIR1-like"/>
</dbReference>
<protein>
    <submittedName>
        <fullName evidence="3">OLC1v1007978C1</fullName>
    </submittedName>
</protein>
<evidence type="ECO:0000256" key="1">
    <source>
        <dbReference type="SAM" id="MobiDB-lite"/>
    </source>
</evidence>
<dbReference type="Gene3D" id="1.10.110.10">
    <property type="entry name" value="Plant lipid-transfer and hydrophobic proteins"/>
    <property type="match status" value="1"/>
</dbReference>
<feature type="region of interest" description="Disordered" evidence="1">
    <location>
        <begin position="1"/>
        <end position="20"/>
    </location>
</feature>
<feature type="domain" description="Bifunctional inhibitor/plant lipid transfer protein/seed storage helical" evidence="2">
    <location>
        <begin position="22"/>
        <end position="92"/>
    </location>
</feature>
<evidence type="ECO:0000313" key="3">
    <source>
        <dbReference type="EMBL" id="CAI9108396.1"/>
    </source>
</evidence>
<dbReference type="InterPro" id="IPR036312">
    <property type="entry name" value="Bifun_inhib/LTP/seed_sf"/>
</dbReference>
<dbReference type="GO" id="GO:0005504">
    <property type="term" value="F:fatty acid binding"/>
    <property type="evidence" value="ECO:0007669"/>
    <property type="project" value="InterPro"/>
</dbReference>
<dbReference type="Pfam" id="PF14368">
    <property type="entry name" value="LTP_2"/>
    <property type="match status" value="1"/>
</dbReference>
<reference evidence="3" key="1">
    <citation type="submission" date="2023-03" db="EMBL/GenBank/DDBJ databases">
        <authorList>
            <person name="Julca I."/>
        </authorList>
    </citation>
    <scope>NUCLEOTIDE SEQUENCE</scope>
</reference>
<evidence type="ECO:0000313" key="4">
    <source>
        <dbReference type="Proteomes" id="UP001161247"/>
    </source>
</evidence>
<dbReference type="InterPro" id="IPR016140">
    <property type="entry name" value="Bifunc_inhib/LTP/seed_store"/>
</dbReference>
<accession>A0AAV1DKQ2</accession>
<dbReference type="PANTHER" id="PTHR33122:SF4">
    <property type="entry name" value="OS04G0415800 PROTEIN"/>
    <property type="match status" value="1"/>
</dbReference>
<gene>
    <name evidence="3" type="ORF">OLC1_LOCUS16492</name>
</gene>
<evidence type="ECO:0000259" key="2">
    <source>
        <dbReference type="Pfam" id="PF14368"/>
    </source>
</evidence>
<dbReference type="SUPFAM" id="SSF47699">
    <property type="entry name" value="Bifunctional inhibitor/lipid-transfer protein/seed storage 2S albumin"/>
    <property type="match status" value="1"/>
</dbReference>
<dbReference type="GO" id="GO:0009627">
    <property type="term" value="P:systemic acquired resistance"/>
    <property type="evidence" value="ECO:0007669"/>
    <property type="project" value="InterPro"/>
</dbReference>